<feature type="non-terminal residue" evidence="1">
    <location>
        <position position="91"/>
    </location>
</feature>
<dbReference type="AlphaFoldDB" id="A0AAV5V6I3"/>
<accession>A0AAV5V6I3</accession>
<keyword evidence="2" id="KW-1185">Reference proteome</keyword>
<dbReference type="EMBL" id="BTSY01000002">
    <property type="protein sequence ID" value="GMT13494.1"/>
    <property type="molecule type" value="Genomic_DNA"/>
</dbReference>
<name>A0AAV5V6I3_9BILA</name>
<sequence>GRNEYWITVESLSDYEKEGNIRSSIRKLVRTEQIWQVGITAFRKYLKRYNQTWKDITQFRPKEKHSWWYKSYEVIPGDEWRNSKLAEYELQ</sequence>
<evidence type="ECO:0008006" key="3">
    <source>
        <dbReference type="Google" id="ProtNLM"/>
    </source>
</evidence>
<organism evidence="1 2">
    <name type="scientific">Pristionchus fissidentatus</name>
    <dbReference type="NCBI Taxonomy" id="1538716"/>
    <lineage>
        <taxon>Eukaryota</taxon>
        <taxon>Metazoa</taxon>
        <taxon>Ecdysozoa</taxon>
        <taxon>Nematoda</taxon>
        <taxon>Chromadorea</taxon>
        <taxon>Rhabditida</taxon>
        <taxon>Rhabditina</taxon>
        <taxon>Diplogasteromorpha</taxon>
        <taxon>Diplogasteroidea</taxon>
        <taxon>Neodiplogasteridae</taxon>
        <taxon>Pristionchus</taxon>
    </lineage>
</organism>
<protein>
    <recommendedName>
        <fullName evidence="3">Transposase</fullName>
    </recommendedName>
</protein>
<comment type="caution">
    <text evidence="1">The sequence shown here is derived from an EMBL/GenBank/DDBJ whole genome shotgun (WGS) entry which is preliminary data.</text>
</comment>
<evidence type="ECO:0000313" key="2">
    <source>
        <dbReference type="Proteomes" id="UP001432322"/>
    </source>
</evidence>
<proteinExistence type="predicted"/>
<reference evidence="1" key="1">
    <citation type="submission" date="2023-10" db="EMBL/GenBank/DDBJ databases">
        <title>Genome assembly of Pristionchus species.</title>
        <authorList>
            <person name="Yoshida K."/>
            <person name="Sommer R.J."/>
        </authorList>
    </citation>
    <scope>NUCLEOTIDE SEQUENCE</scope>
    <source>
        <strain evidence="1">RS5133</strain>
    </source>
</reference>
<gene>
    <name evidence="1" type="ORF">PFISCL1PPCAC_4791</name>
</gene>
<dbReference type="Proteomes" id="UP001432322">
    <property type="component" value="Unassembled WGS sequence"/>
</dbReference>
<feature type="non-terminal residue" evidence="1">
    <location>
        <position position="1"/>
    </location>
</feature>
<evidence type="ECO:0000313" key="1">
    <source>
        <dbReference type="EMBL" id="GMT13494.1"/>
    </source>
</evidence>